<accession>A0ABT1U7M5</accession>
<feature type="chain" id="PRO_5045248681" evidence="10">
    <location>
        <begin position="19"/>
        <end position="239"/>
    </location>
</feature>
<dbReference type="Pfam" id="PF02167">
    <property type="entry name" value="Cytochrom_C1"/>
    <property type="match status" value="1"/>
</dbReference>
<comment type="subcellular location">
    <subcellularLocation>
        <location evidence="1">Membrane</location>
    </subcellularLocation>
</comment>
<evidence type="ECO:0000256" key="5">
    <source>
        <dbReference type="ARBA" id="ARBA00022989"/>
    </source>
</evidence>
<dbReference type="SUPFAM" id="SSF46626">
    <property type="entry name" value="Cytochrome c"/>
    <property type="match status" value="1"/>
</dbReference>
<dbReference type="PANTHER" id="PTHR10266">
    <property type="entry name" value="CYTOCHROME C1"/>
    <property type="match status" value="1"/>
</dbReference>
<evidence type="ECO:0000256" key="7">
    <source>
        <dbReference type="ARBA" id="ARBA00023136"/>
    </source>
</evidence>
<keyword evidence="6 8" id="KW-0408">Iron</keyword>
<keyword evidence="2 8" id="KW-0349">Heme</keyword>
<feature type="transmembrane region" description="Helical" evidence="9">
    <location>
        <begin position="212"/>
        <end position="230"/>
    </location>
</feature>
<dbReference type="PANTHER" id="PTHR10266:SF3">
    <property type="entry name" value="CYTOCHROME C1, HEME PROTEIN, MITOCHONDRIAL"/>
    <property type="match status" value="1"/>
</dbReference>
<evidence type="ECO:0000256" key="8">
    <source>
        <dbReference type="PROSITE-ProRule" id="PRU00433"/>
    </source>
</evidence>
<evidence type="ECO:0000256" key="1">
    <source>
        <dbReference type="ARBA" id="ARBA00004370"/>
    </source>
</evidence>
<dbReference type="InterPro" id="IPR036909">
    <property type="entry name" value="Cyt_c-like_dom_sf"/>
</dbReference>
<dbReference type="InterPro" id="IPR009056">
    <property type="entry name" value="Cyt_c-like_dom"/>
</dbReference>
<name>A0ABT1U7M5_9GAMM</name>
<dbReference type="RefSeq" id="WP_256615484.1">
    <property type="nucleotide sequence ID" value="NZ_JANIBK010000054.1"/>
</dbReference>
<comment type="caution">
    <text evidence="12">The sequence shown here is derived from an EMBL/GenBank/DDBJ whole genome shotgun (WGS) entry which is preliminary data.</text>
</comment>
<evidence type="ECO:0000256" key="2">
    <source>
        <dbReference type="ARBA" id="ARBA00022617"/>
    </source>
</evidence>
<evidence type="ECO:0000256" key="9">
    <source>
        <dbReference type="SAM" id="Phobius"/>
    </source>
</evidence>
<evidence type="ECO:0000259" key="11">
    <source>
        <dbReference type="PROSITE" id="PS51007"/>
    </source>
</evidence>
<gene>
    <name evidence="12" type="ORF">NP596_11425</name>
</gene>
<dbReference type="InterPro" id="IPR002326">
    <property type="entry name" value="Cyt_c1"/>
</dbReference>
<evidence type="ECO:0000256" key="4">
    <source>
        <dbReference type="ARBA" id="ARBA00022723"/>
    </source>
</evidence>
<evidence type="ECO:0000256" key="6">
    <source>
        <dbReference type="ARBA" id="ARBA00023004"/>
    </source>
</evidence>
<dbReference type="EMBL" id="JANIBK010000054">
    <property type="protein sequence ID" value="MCQ8129066.1"/>
    <property type="molecule type" value="Genomic_DNA"/>
</dbReference>
<evidence type="ECO:0000313" key="13">
    <source>
        <dbReference type="Proteomes" id="UP001524586"/>
    </source>
</evidence>
<feature type="signal peptide" evidence="10">
    <location>
        <begin position="1"/>
        <end position="18"/>
    </location>
</feature>
<keyword evidence="3 9" id="KW-0812">Transmembrane</keyword>
<dbReference type="Proteomes" id="UP001524586">
    <property type="component" value="Unassembled WGS sequence"/>
</dbReference>
<dbReference type="PROSITE" id="PS51007">
    <property type="entry name" value="CYTC"/>
    <property type="match status" value="1"/>
</dbReference>
<proteinExistence type="predicted"/>
<keyword evidence="10" id="KW-0732">Signal</keyword>
<protein>
    <submittedName>
        <fullName evidence="12">Cytochrome c1</fullName>
    </submittedName>
</protein>
<sequence length="239" mass="26954">MKKILYTLLFLLPLSVSASSGVKLESADIDLSDSASLERGAHHYVTYCLGCHSAKHIRYKRIAMDLKLDEAEILKNVAPLGAGIYDQMHSAMNGHDAEKWFGTTPPDLSLIARSRGADWLYSYLKGFYSEPGKPTGVNNAVFKDVAMPNVFWQQQGTQEAVVKTVDGQEVIAELKLVEPGQLSAKEFDRMVNDLVNFLVYVGEPVQLERQQMGKYVLFFILMFIVLAYLLKKEYWKDVH</sequence>
<keyword evidence="7 9" id="KW-0472">Membrane</keyword>
<evidence type="ECO:0000256" key="3">
    <source>
        <dbReference type="ARBA" id="ARBA00022692"/>
    </source>
</evidence>
<dbReference type="Gene3D" id="1.10.760.10">
    <property type="entry name" value="Cytochrome c-like domain"/>
    <property type="match status" value="1"/>
</dbReference>
<organism evidence="12 13">
    <name type="scientific">Methylomonas rivi</name>
    <dbReference type="NCBI Taxonomy" id="2952226"/>
    <lineage>
        <taxon>Bacteria</taxon>
        <taxon>Pseudomonadati</taxon>
        <taxon>Pseudomonadota</taxon>
        <taxon>Gammaproteobacteria</taxon>
        <taxon>Methylococcales</taxon>
        <taxon>Methylococcaceae</taxon>
        <taxon>Methylomonas</taxon>
    </lineage>
</organism>
<keyword evidence="4 8" id="KW-0479">Metal-binding</keyword>
<evidence type="ECO:0000256" key="10">
    <source>
        <dbReference type="SAM" id="SignalP"/>
    </source>
</evidence>
<feature type="domain" description="Cytochrome c" evidence="11">
    <location>
        <begin position="35"/>
        <end position="205"/>
    </location>
</feature>
<reference evidence="12 13" key="1">
    <citation type="submission" date="2022-07" db="EMBL/GenBank/DDBJ databases">
        <title>Methylomonas rivi sp. nov., Methylomonas rosea sp. nov., Methylomonas aureus sp. nov. and Methylomonas subterranea sp. nov., four novel methanotrophs isolated from a freshwater creek and the deep terrestrial subsurface.</title>
        <authorList>
            <person name="Abin C."/>
            <person name="Sankaranarayanan K."/>
            <person name="Garner C."/>
            <person name="Sindelar R."/>
            <person name="Kotary K."/>
            <person name="Garner R."/>
            <person name="Barclay S."/>
            <person name="Lawson P."/>
            <person name="Krumholz L."/>
        </authorList>
    </citation>
    <scope>NUCLEOTIDE SEQUENCE [LARGE SCALE GENOMIC DNA]</scope>
    <source>
        <strain evidence="12 13">WSC-6</strain>
    </source>
</reference>
<keyword evidence="13" id="KW-1185">Reference proteome</keyword>
<keyword evidence="5 9" id="KW-1133">Transmembrane helix</keyword>
<evidence type="ECO:0000313" key="12">
    <source>
        <dbReference type="EMBL" id="MCQ8129066.1"/>
    </source>
</evidence>